<organism evidence="1">
    <name type="scientific">viral metagenome</name>
    <dbReference type="NCBI Taxonomy" id="1070528"/>
    <lineage>
        <taxon>unclassified sequences</taxon>
        <taxon>metagenomes</taxon>
        <taxon>organismal metagenomes</taxon>
    </lineage>
</organism>
<dbReference type="EMBL" id="MT141614">
    <property type="protein sequence ID" value="QJA68410.1"/>
    <property type="molecule type" value="Genomic_DNA"/>
</dbReference>
<evidence type="ECO:0000313" key="1">
    <source>
        <dbReference type="EMBL" id="QJA68410.1"/>
    </source>
</evidence>
<accession>A0A6M3JF14</accession>
<proteinExistence type="predicted"/>
<dbReference type="EMBL" id="MT142550">
    <property type="protein sequence ID" value="QJA85052.1"/>
    <property type="molecule type" value="Genomic_DNA"/>
</dbReference>
<reference evidence="1" key="1">
    <citation type="submission" date="2020-03" db="EMBL/GenBank/DDBJ databases">
        <title>The deep terrestrial virosphere.</title>
        <authorList>
            <person name="Holmfeldt K."/>
            <person name="Nilsson E."/>
            <person name="Simone D."/>
            <person name="Lopez-Fernandez M."/>
            <person name="Wu X."/>
            <person name="de Brujin I."/>
            <person name="Lundin D."/>
            <person name="Andersson A."/>
            <person name="Bertilsson S."/>
            <person name="Dopson M."/>
        </authorList>
    </citation>
    <scope>NUCLEOTIDE SEQUENCE</scope>
    <source>
        <strain evidence="1">MM415A06864</strain>
        <strain evidence="2">MM415B02291</strain>
    </source>
</reference>
<dbReference type="AlphaFoldDB" id="A0A6M3JF14"/>
<evidence type="ECO:0000313" key="2">
    <source>
        <dbReference type="EMBL" id="QJA85052.1"/>
    </source>
</evidence>
<gene>
    <name evidence="1" type="ORF">MM415A06864_0011</name>
    <name evidence="2" type="ORF">MM415B02291_0020</name>
</gene>
<name>A0A6M3JF14_9ZZZZ</name>
<protein>
    <submittedName>
        <fullName evidence="1">Uncharacterized protein</fullName>
    </submittedName>
</protein>
<sequence length="92" mass="10136">MPWPNIEPWYKTTQEVVYVGTSDFQVNWGGCADPRGVLEEGKTYTTEAVAAHSYHTKVRLEGIDGAFPSGAFSGLGVPSGAYELWQRWRGLG</sequence>